<organism evidence="1">
    <name type="scientific">Arundo donax</name>
    <name type="common">Giant reed</name>
    <name type="synonym">Donax arundinaceus</name>
    <dbReference type="NCBI Taxonomy" id="35708"/>
    <lineage>
        <taxon>Eukaryota</taxon>
        <taxon>Viridiplantae</taxon>
        <taxon>Streptophyta</taxon>
        <taxon>Embryophyta</taxon>
        <taxon>Tracheophyta</taxon>
        <taxon>Spermatophyta</taxon>
        <taxon>Magnoliopsida</taxon>
        <taxon>Liliopsida</taxon>
        <taxon>Poales</taxon>
        <taxon>Poaceae</taxon>
        <taxon>PACMAD clade</taxon>
        <taxon>Arundinoideae</taxon>
        <taxon>Arundineae</taxon>
        <taxon>Arundo</taxon>
    </lineage>
</organism>
<evidence type="ECO:0000313" key="1">
    <source>
        <dbReference type="EMBL" id="JAD44613.1"/>
    </source>
</evidence>
<protein>
    <submittedName>
        <fullName evidence="1">Uncharacterized protein</fullName>
    </submittedName>
</protein>
<sequence>MMWQGRVRMKKVSFYSHPIFPSHCTS</sequence>
<dbReference type="EMBL" id="GBRH01253282">
    <property type="protein sequence ID" value="JAD44613.1"/>
    <property type="molecule type" value="Transcribed_RNA"/>
</dbReference>
<name>A0A0A9A3Y7_ARUDO</name>
<reference evidence="1" key="2">
    <citation type="journal article" date="2015" name="Data Brief">
        <title>Shoot transcriptome of the giant reed, Arundo donax.</title>
        <authorList>
            <person name="Barrero R.A."/>
            <person name="Guerrero F.D."/>
            <person name="Moolhuijzen P."/>
            <person name="Goolsby J.A."/>
            <person name="Tidwell J."/>
            <person name="Bellgard S.E."/>
            <person name="Bellgard M.I."/>
        </authorList>
    </citation>
    <scope>NUCLEOTIDE SEQUENCE</scope>
    <source>
        <tissue evidence="1">Shoot tissue taken approximately 20 cm above the soil surface</tissue>
    </source>
</reference>
<dbReference type="AlphaFoldDB" id="A0A0A9A3Y7"/>
<reference evidence="1" key="1">
    <citation type="submission" date="2014-09" db="EMBL/GenBank/DDBJ databases">
        <authorList>
            <person name="Magalhaes I.L.F."/>
            <person name="Oliveira U."/>
            <person name="Santos F.R."/>
            <person name="Vidigal T.H.D.A."/>
            <person name="Brescovit A.D."/>
            <person name="Santos A.J."/>
        </authorList>
    </citation>
    <scope>NUCLEOTIDE SEQUENCE</scope>
    <source>
        <tissue evidence="1">Shoot tissue taken approximately 20 cm above the soil surface</tissue>
    </source>
</reference>
<proteinExistence type="predicted"/>
<accession>A0A0A9A3Y7</accession>